<dbReference type="EMBL" id="JAIZAY010000001">
    <property type="protein sequence ID" value="KAJ8050002.1"/>
    <property type="molecule type" value="Genomic_DNA"/>
</dbReference>
<dbReference type="CDD" id="cd08161">
    <property type="entry name" value="SET"/>
    <property type="match status" value="1"/>
</dbReference>
<name>A0A9Q1CR35_HOLLE</name>
<evidence type="ECO:0008006" key="3">
    <source>
        <dbReference type="Google" id="ProtNLM"/>
    </source>
</evidence>
<sequence length="91" mass="10333">MRKITHNGKVILCLFATKKIVPGQEIRYDYGVKNLPWRPNGNSAIKSKQHQGTIMQEIQPKTLAEADTRMQPNKIQRVADNNCNTTHYAGI</sequence>
<comment type="caution">
    <text evidence="1">The sequence shown here is derived from an EMBL/GenBank/DDBJ whole genome shotgun (WGS) entry which is preliminary data.</text>
</comment>
<gene>
    <name evidence="1" type="ORF">HOLleu_03007</name>
</gene>
<dbReference type="InterPro" id="IPR046341">
    <property type="entry name" value="SET_dom_sf"/>
</dbReference>
<accession>A0A9Q1CR35</accession>
<dbReference type="SUPFAM" id="SSF82199">
    <property type="entry name" value="SET domain"/>
    <property type="match status" value="1"/>
</dbReference>
<keyword evidence="2" id="KW-1185">Reference proteome</keyword>
<evidence type="ECO:0000313" key="2">
    <source>
        <dbReference type="Proteomes" id="UP001152320"/>
    </source>
</evidence>
<dbReference type="OrthoDB" id="10067281at2759"/>
<reference evidence="1" key="1">
    <citation type="submission" date="2021-10" db="EMBL/GenBank/DDBJ databases">
        <title>Tropical sea cucumber genome reveals ecological adaptation and Cuvierian tubules defense mechanism.</title>
        <authorList>
            <person name="Chen T."/>
        </authorList>
    </citation>
    <scope>NUCLEOTIDE SEQUENCE</scope>
    <source>
        <strain evidence="1">Nanhai2018</strain>
        <tissue evidence="1">Muscle</tissue>
    </source>
</reference>
<dbReference type="AlphaFoldDB" id="A0A9Q1CR35"/>
<protein>
    <recommendedName>
        <fullName evidence="3">SET domain-containing protein</fullName>
    </recommendedName>
</protein>
<evidence type="ECO:0000313" key="1">
    <source>
        <dbReference type="EMBL" id="KAJ8050002.1"/>
    </source>
</evidence>
<organism evidence="1 2">
    <name type="scientific">Holothuria leucospilota</name>
    <name type="common">Black long sea cucumber</name>
    <name type="synonym">Mertensiothuria leucospilota</name>
    <dbReference type="NCBI Taxonomy" id="206669"/>
    <lineage>
        <taxon>Eukaryota</taxon>
        <taxon>Metazoa</taxon>
        <taxon>Echinodermata</taxon>
        <taxon>Eleutherozoa</taxon>
        <taxon>Echinozoa</taxon>
        <taxon>Holothuroidea</taxon>
        <taxon>Aspidochirotacea</taxon>
        <taxon>Aspidochirotida</taxon>
        <taxon>Holothuriidae</taxon>
        <taxon>Holothuria</taxon>
    </lineage>
</organism>
<proteinExistence type="predicted"/>
<dbReference type="Proteomes" id="UP001152320">
    <property type="component" value="Chromosome 1"/>
</dbReference>
<dbReference type="Gene3D" id="2.170.270.10">
    <property type="entry name" value="SET domain"/>
    <property type="match status" value="1"/>
</dbReference>